<dbReference type="InterPro" id="IPR013325">
    <property type="entry name" value="RNA_pol_sigma_r2"/>
</dbReference>
<dbReference type="InterPro" id="IPR007627">
    <property type="entry name" value="RNA_pol_sigma70_r2"/>
</dbReference>
<protein>
    <submittedName>
        <fullName evidence="8">RNA polymerase, sigma 32 subunit, RpoH</fullName>
    </submittedName>
</protein>
<dbReference type="Pfam" id="PF12796">
    <property type="entry name" value="Ank_2"/>
    <property type="match status" value="1"/>
</dbReference>
<evidence type="ECO:0000313" key="9">
    <source>
        <dbReference type="Proteomes" id="UP000002169"/>
    </source>
</evidence>
<evidence type="ECO:0000256" key="4">
    <source>
        <dbReference type="ARBA" id="ARBA00023163"/>
    </source>
</evidence>
<keyword evidence="3" id="KW-0238">DNA-binding</keyword>
<dbReference type="InterPro" id="IPR007630">
    <property type="entry name" value="RNA_pol_sigma70_r4"/>
</dbReference>
<keyword evidence="5" id="KW-0040">ANK repeat</keyword>
<dbReference type="InterPro" id="IPR002110">
    <property type="entry name" value="Ankyrin_rpt"/>
</dbReference>
<feature type="domain" description="RNA polymerase sigma-70" evidence="7">
    <location>
        <begin position="710"/>
        <end position="736"/>
    </location>
</feature>
<proteinExistence type="predicted"/>
<feature type="repeat" description="ANK" evidence="5">
    <location>
        <begin position="44"/>
        <end position="76"/>
    </location>
</feature>
<dbReference type="EMBL" id="CP000958">
    <property type="protein sequence ID" value="ACA89186.1"/>
    <property type="molecule type" value="Genomic_DNA"/>
</dbReference>
<feature type="region of interest" description="Disordered" evidence="6">
    <location>
        <begin position="759"/>
        <end position="798"/>
    </location>
</feature>
<dbReference type="GO" id="GO:0006352">
    <property type="term" value="P:DNA-templated transcription initiation"/>
    <property type="evidence" value="ECO:0007669"/>
    <property type="project" value="InterPro"/>
</dbReference>
<gene>
    <name evidence="8" type="ordered locus">Bcenmc03_0005</name>
</gene>
<dbReference type="PROSITE" id="PS50088">
    <property type="entry name" value="ANK_REPEAT"/>
    <property type="match status" value="1"/>
</dbReference>
<feature type="region of interest" description="Disordered" evidence="6">
    <location>
        <begin position="402"/>
        <end position="432"/>
    </location>
</feature>
<dbReference type="Gene3D" id="1.25.40.20">
    <property type="entry name" value="Ankyrin repeat-containing domain"/>
    <property type="match status" value="1"/>
</dbReference>
<dbReference type="InterPro" id="IPR014284">
    <property type="entry name" value="RNA_pol_sigma-70_dom"/>
</dbReference>
<organism evidence="8 9">
    <name type="scientific">Burkholderia orbicola (strain MC0-3)</name>
    <dbReference type="NCBI Taxonomy" id="406425"/>
    <lineage>
        <taxon>Bacteria</taxon>
        <taxon>Pseudomonadati</taxon>
        <taxon>Pseudomonadota</taxon>
        <taxon>Betaproteobacteria</taxon>
        <taxon>Burkholderiales</taxon>
        <taxon>Burkholderiaceae</taxon>
        <taxon>Burkholderia</taxon>
        <taxon>Burkholderia cepacia complex</taxon>
        <taxon>Burkholderia orbicola</taxon>
    </lineage>
</organism>
<name>B1K0Z2_BURO0</name>
<dbReference type="Pfam" id="PF04545">
    <property type="entry name" value="Sigma70_r4"/>
    <property type="match status" value="1"/>
</dbReference>
<dbReference type="CDD" id="cd06171">
    <property type="entry name" value="Sigma70_r4"/>
    <property type="match status" value="1"/>
</dbReference>
<evidence type="ECO:0000256" key="3">
    <source>
        <dbReference type="ARBA" id="ARBA00023125"/>
    </source>
</evidence>
<dbReference type="Proteomes" id="UP000002169">
    <property type="component" value="Chromosome 1"/>
</dbReference>
<reference evidence="9" key="1">
    <citation type="submission" date="2008-02" db="EMBL/GenBank/DDBJ databases">
        <title>Complete sequence of chromosome 1 of Burkholderia cenocepacia MC0-3.</title>
        <authorList>
            <person name="Copeland A."/>
            <person name="Lucas S."/>
            <person name="Lapidus A."/>
            <person name="Barry K."/>
            <person name="Bruce D."/>
            <person name="Goodwin L."/>
            <person name="Glavina del Rio T."/>
            <person name="Dalin E."/>
            <person name="Tice H."/>
            <person name="Pitluck S."/>
            <person name="Chain P."/>
            <person name="Malfatti S."/>
            <person name="Shin M."/>
            <person name="Vergez L."/>
            <person name="Schmutz J."/>
            <person name="Larimer F."/>
            <person name="Land M."/>
            <person name="Hauser L."/>
            <person name="Kyrpides N."/>
            <person name="Mikhailova N."/>
            <person name="Tiedje J."/>
            <person name="Richardson P."/>
        </authorList>
    </citation>
    <scope>NUCLEOTIDE SEQUENCE [LARGE SCALE GENOMIC DNA]</scope>
    <source>
        <strain evidence="9">MC0-3</strain>
    </source>
</reference>
<dbReference type="Gene3D" id="1.10.601.10">
    <property type="entry name" value="RNA Polymerase Primary Sigma Factor"/>
    <property type="match status" value="1"/>
</dbReference>
<dbReference type="Pfam" id="PF04542">
    <property type="entry name" value="Sigma70_r2"/>
    <property type="match status" value="1"/>
</dbReference>
<sequence length="857" mass="93933">MNDTSVAGARPLSRFLKLAVMAGIESAIRIHIDRGDDLNARDRNGLTPLMLSAARNKPAICKLLLDAGADDGLLDPSGKTALAIAVAAGAYDAAAVLESAQAPIETFGDPAISVPTSSNGPIEHFDAQASEHPSYPTSASVTEADMARPPAPAIVDDATEPENPPDFDLSGWEPEEDRPPPDADLSVAQAASAIQAAITEYEGVDSSVDWDDIDAYLPERSQPLARTDDAEVLGRLRLLMLRAVREGSVPQMWVEALSVNDDRSPNPDVEAQLSMIINDLGAEVDERFEYASVSATENFEVYVKPEESPDEEEIVANALTSIDSLASNRTEPLYIYQKEFQRKRLISADEEVALSRAMESELERALDALAAWPRGIDLTLAAGHVVRTGQQPLAWLSLGPADTQSELEPTSEGENDAGAATSDPTGETAEHDSDLQFEICPRGDQASDFMDALDRLAGLPVGSAQQGAGWQAIRETLSALRLNRRFLLELADLADGGDSGLASQYANAMKAYQLARERMAVANLKLVFHLAKKYRYSGEPLDDLAQEGNIGLLKAVERFDWRRGFKFSTYATWWIRQQIGRHLADKCRTVRVPVHVHEKAQRLSRETQALESETGRAPELHEIAARLNMAVQKVAELQRLAPEPLPIHELPIDELIAVEVRSDFVSPDPMDIVSKSELLETIDKLLSTLKPKEEQTLRLRFGIGVEEALTLEEIGCQYGVTRERVRQIEVAALRNLKHPRRMDAFACAVFGGPLSTKCKEEEDSVEQPSNNQTMRQPAATKTAPSSLSAQPPRRSPSVDRLLSEVADLGIPIDDDRNGPSGSIWVNLTNAPDSRYRRLVRKLLALGFEFWPGKGYWR</sequence>
<dbReference type="InterPro" id="IPR007624">
    <property type="entry name" value="RNA_pol_sigma70_r3"/>
</dbReference>
<evidence type="ECO:0000256" key="6">
    <source>
        <dbReference type="SAM" id="MobiDB-lite"/>
    </source>
</evidence>
<dbReference type="InterPro" id="IPR036770">
    <property type="entry name" value="Ankyrin_rpt-contain_sf"/>
</dbReference>
<dbReference type="PROSITE" id="PS50297">
    <property type="entry name" value="ANK_REP_REGION"/>
    <property type="match status" value="1"/>
</dbReference>
<dbReference type="Gene3D" id="1.10.10.10">
    <property type="entry name" value="Winged helix-like DNA-binding domain superfamily/Winged helix DNA-binding domain"/>
    <property type="match status" value="2"/>
</dbReference>
<feature type="region of interest" description="Disordered" evidence="6">
    <location>
        <begin position="120"/>
        <end position="184"/>
    </location>
</feature>
<dbReference type="InterPro" id="IPR050239">
    <property type="entry name" value="Sigma-70_RNA_pol_init_factors"/>
</dbReference>
<evidence type="ECO:0000259" key="7">
    <source>
        <dbReference type="PROSITE" id="PS00716"/>
    </source>
</evidence>
<evidence type="ECO:0000256" key="1">
    <source>
        <dbReference type="ARBA" id="ARBA00023015"/>
    </source>
</evidence>
<accession>B1K0Z2</accession>
<evidence type="ECO:0000313" key="8">
    <source>
        <dbReference type="EMBL" id="ACA89186.1"/>
    </source>
</evidence>
<dbReference type="NCBIfam" id="TIGR02937">
    <property type="entry name" value="sigma70-ECF"/>
    <property type="match status" value="1"/>
</dbReference>
<evidence type="ECO:0000256" key="5">
    <source>
        <dbReference type="PROSITE-ProRule" id="PRU00023"/>
    </source>
</evidence>
<keyword evidence="2" id="KW-0731">Sigma factor</keyword>
<dbReference type="PANTHER" id="PTHR30603:SF47">
    <property type="entry name" value="RNA POLYMERASE SIGMA FACTOR SIGD, CHLOROPLASTIC"/>
    <property type="match status" value="1"/>
</dbReference>
<dbReference type="SUPFAM" id="SSF48403">
    <property type="entry name" value="Ankyrin repeat"/>
    <property type="match status" value="1"/>
</dbReference>
<feature type="compositionally biased region" description="Polar residues" evidence="6">
    <location>
        <begin position="766"/>
        <end position="775"/>
    </location>
</feature>
<dbReference type="GO" id="GO:0016987">
    <property type="term" value="F:sigma factor activity"/>
    <property type="evidence" value="ECO:0007669"/>
    <property type="project" value="UniProtKB-KW"/>
</dbReference>
<dbReference type="SUPFAM" id="SSF88659">
    <property type="entry name" value="Sigma3 and sigma4 domains of RNA polymerase sigma factors"/>
    <property type="match status" value="2"/>
</dbReference>
<evidence type="ECO:0000256" key="2">
    <source>
        <dbReference type="ARBA" id="ARBA00023082"/>
    </source>
</evidence>
<dbReference type="PANTHER" id="PTHR30603">
    <property type="entry name" value="RNA POLYMERASE SIGMA FACTOR RPO"/>
    <property type="match status" value="1"/>
</dbReference>
<dbReference type="InterPro" id="IPR000943">
    <property type="entry name" value="RNA_pol_sigma70"/>
</dbReference>
<dbReference type="SMART" id="SM00248">
    <property type="entry name" value="ANK"/>
    <property type="match status" value="2"/>
</dbReference>
<keyword evidence="4" id="KW-0804">Transcription</keyword>
<dbReference type="GO" id="GO:0003677">
    <property type="term" value="F:DNA binding"/>
    <property type="evidence" value="ECO:0007669"/>
    <property type="project" value="UniProtKB-KW"/>
</dbReference>
<dbReference type="InterPro" id="IPR013324">
    <property type="entry name" value="RNA_pol_sigma_r3/r4-like"/>
</dbReference>
<dbReference type="PRINTS" id="PR00046">
    <property type="entry name" value="SIGMA70FCT"/>
</dbReference>
<dbReference type="PROSITE" id="PS00716">
    <property type="entry name" value="SIGMA70_2"/>
    <property type="match status" value="1"/>
</dbReference>
<dbReference type="KEGG" id="bcm:Bcenmc03_0005"/>
<dbReference type="InterPro" id="IPR036388">
    <property type="entry name" value="WH-like_DNA-bd_sf"/>
</dbReference>
<keyword evidence="1" id="KW-0805">Transcription regulation</keyword>
<dbReference type="Pfam" id="PF04539">
    <property type="entry name" value="Sigma70_r3"/>
    <property type="match status" value="1"/>
</dbReference>
<dbReference type="AlphaFoldDB" id="B1K0Z2"/>
<dbReference type="HOGENOM" id="CLU_012909_0_0_4"/>
<dbReference type="SUPFAM" id="SSF88946">
    <property type="entry name" value="Sigma2 domain of RNA polymerase sigma factors"/>
    <property type="match status" value="1"/>
</dbReference>